<dbReference type="Pfam" id="PF00590">
    <property type="entry name" value="TP_methylase"/>
    <property type="match status" value="1"/>
</dbReference>
<evidence type="ECO:0000259" key="8">
    <source>
        <dbReference type="Pfam" id="PF00590"/>
    </source>
</evidence>
<dbReference type="Proteomes" id="UP000195137">
    <property type="component" value="Unassembled WGS sequence"/>
</dbReference>
<name>A0A1Y3GAI7_9EURY</name>
<dbReference type="Gene3D" id="3.40.1010.10">
    <property type="entry name" value="Cobalt-precorrin-4 Transmethylase, Domain 1"/>
    <property type="match status" value="1"/>
</dbReference>
<accession>A0A1Y3GAI7</accession>
<sequence>MKLYFVGAGPGDPELITVKGKKHLKTADLIVYAGSLINEEILKDLDAELIDSYGLELQEITQKMIEALKQNKKVVRLHSGDPSLYGAIVEQMEILNKHNIEYEVIPGVSSVFATTAALKTQLTLKGVSESAILTRPSGETLEQDKIKQLSQMNTTLVIFLGISKIEEIVKKVDRPKNTPVAVVYKASWDQEKIIKGTLENIAQKVKKEDIKRSALIIIGEVVEKTGYRRSELYG</sequence>
<keyword evidence="10" id="KW-1185">Reference proteome</keyword>
<dbReference type="GO" id="GO:0009236">
    <property type="term" value="P:cobalamin biosynthetic process"/>
    <property type="evidence" value="ECO:0007669"/>
    <property type="project" value="UniProtKB-UniPathway"/>
</dbReference>
<evidence type="ECO:0000256" key="2">
    <source>
        <dbReference type="ARBA" id="ARBA00005879"/>
    </source>
</evidence>
<organism evidence="9 10">
    <name type="scientific">Methanonatronarchaeum thermophilum</name>
    <dbReference type="NCBI Taxonomy" id="1927129"/>
    <lineage>
        <taxon>Archaea</taxon>
        <taxon>Methanobacteriati</taxon>
        <taxon>Methanobacteriota</taxon>
        <taxon>Methanonatronarchaeia</taxon>
        <taxon>Methanonatronarchaeales</taxon>
        <taxon>Methanonatronarchaeaceae</taxon>
        <taxon>Methanonatronarchaeum</taxon>
    </lineage>
</organism>
<dbReference type="InterPro" id="IPR006362">
    <property type="entry name" value="Cbl_synth_CobM/CibF"/>
</dbReference>
<protein>
    <submittedName>
        <fullName evidence="9">Precorrin-4 methylase CobM</fullName>
    </submittedName>
</protein>
<keyword evidence="3" id="KW-0169">Cobalamin biosynthesis</keyword>
<evidence type="ECO:0000313" key="10">
    <source>
        <dbReference type="Proteomes" id="UP000195137"/>
    </source>
</evidence>
<keyword evidence="5 7" id="KW-0808">Transferase</keyword>
<feature type="domain" description="Tetrapyrrole methylase" evidence="8">
    <location>
        <begin position="2"/>
        <end position="201"/>
    </location>
</feature>
<evidence type="ECO:0000313" key="9">
    <source>
        <dbReference type="EMBL" id="OUJ18277.1"/>
    </source>
</evidence>
<proteinExistence type="inferred from homology"/>
<dbReference type="InterPro" id="IPR000878">
    <property type="entry name" value="4pyrrol_Mease"/>
</dbReference>
<dbReference type="RefSeq" id="WP_086637566.1">
    <property type="nucleotide sequence ID" value="NZ_MRZU01000004.1"/>
</dbReference>
<evidence type="ECO:0000256" key="6">
    <source>
        <dbReference type="ARBA" id="ARBA00022691"/>
    </source>
</evidence>
<dbReference type="PROSITE" id="PS00839">
    <property type="entry name" value="SUMT_1"/>
    <property type="match status" value="1"/>
</dbReference>
<dbReference type="SUPFAM" id="SSF53790">
    <property type="entry name" value="Tetrapyrrole methylase"/>
    <property type="match status" value="1"/>
</dbReference>
<evidence type="ECO:0000256" key="5">
    <source>
        <dbReference type="ARBA" id="ARBA00022679"/>
    </source>
</evidence>
<gene>
    <name evidence="9" type="ORF">AMET1_1188</name>
</gene>
<dbReference type="GO" id="GO:0046026">
    <property type="term" value="F:precorrin-4 C11-methyltransferase activity"/>
    <property type="evidence" value="ECO:0007669"/>
    <property type="project" value="InterPro"/>
</dbReference>
<comment type="similarity">
    <text evidence="2 7">Belongs to the precorrin methyltransferase family.</text>
</comment>
<evidence type="ECO:0000256" key="4">
    <source>
        <dbReference type="ARBA" id="ARBA00022603"/>
    </source>
</evidence>
<keyword evidence="4 7" id="KW-0489">Methyltransferase</keyword>
<evidence type="ECO:0000256" key="3">
    <source>
        <dbReference type="ARBA" id="ARBA00022573"/>
    </source>
</evidence>
<dbReference type="Gene3D" id="3.30.950.10">
    <property type="entry name" value="Methyltransferase, Cobalt-precorrin-4 Transmethylase, Domain 2"/>
    <property type="match status" value="1"/>
</dbReference>
<dbReference type="InterPro" id="IPR003043">
    <property type="entry name" value="Uropor_MeTrfase_CS"/>
</dbReference>
<keyword evidence="6" id="KW-0949">S-adenosyl-L-methionine</keyword>
<evidence type="ECO:0000256" key="1">
    <source>
        <dbReference type="ARBA" id="ARBA00004953"/>
    </source>
</evidence>
<comment type="caution">
    <text evidence="9">The sequence shown here is derived from an EMBL/GenBank/DDBJ whole genome shotgun (WGS) entry which is preliminary data.</text>
</comment>
<dbReference type="NCBIfam" id="TIGR01465">
    <property type="entry name" value="cobM_cbiF"/>
    <property type="match status" value="1"/>
</dbReference>
<dbReference type="AlphaFoldDB" id="A0A1Y3GAI7"/>
<dbReference type="CDD" id="cd11641">
    <property type="entry name" value="Precorrin-4_C11-MT"/>
    <property type="match status" value="1"/>
</dbReference>
<dbReference type="InterPro" id="IPR035996">
    <property type="entry name" value="4pyrrol_Methylase_sf"/>
</dbReference>
<dbReference type="InterPro" id="IPR014776">
    <property type="entry name" value="4pyrrole_Mease_sub2"/>
</dbReference>
<dbReference type="PANTHER" id="PTHR45790:SF4">
    <property type="entry name" value="COBALT-PRECORRIN-4 C(11)-METHYLTRANSFERASE"/>
    <property type="match status" value="1"/>
</dbReference>
<dbReference type="InterPro" id="IPR014777">
    <property type="entry name" value="4pyrrole_Mease_sub1"/>
</dbReference>
<comment type="pathway">
    <text evidence="1">Cofactor biosynthesis; adenosylcobalamin biosynthesis.</text>
</comment>
<reference evidence="9 10" key="1">
    <citation type="submission" date="2016-12" db="EMBL/GenBank/DDBJ databases">
        <title>Discovery of methanogenic haloarchaea.</title>
        <authorList>
            <person name="Sorokin D.Y."/>
            <person name="Makarova K.S."/>
            <person name="Abbas B."/>
            <person name="Ferrer M."/>
            <person name="Golyshin P.N."/>
        </authorList>
    </citation>
    <scope>NUCLEOTIDE SEQUENCE [LARGE SCALE GENOMIC DNA]</scope>
    <source>
        <strain evidence="9">AMET1</strain>
    </source>
</reference>
<dbReference type="EMBL" id="MRZU01000004">
    <property type="protein sequence ID" value="OUJ18277.1"/>
    <property type="molecule type" value="Genomic_DNA"/>
</dbReference>
<dbReference type="UniPathway" id="UPA00148"/>
<evidence type="ECO:0000256" key="7">
    <source>
        <dbReference type="RuleBase" id="RU003960"/>
    </source>
</evidence>
<dbReference type="OrthoDB" id="6633at2157"/>
<dbReference type="PANTHER" id="PTHR45790">
    <property type="entry name" value="SIROHEME SYNTHASE-RELATED"/>
    <property type="match status" value="1"/>
</dbReference>
<dbReference type="PROSITE" id="PS00840">
    <property type="entry name" value="SUMT_2"/>
    <property type="match status" value="1"/>
</dbReference>
<dbReference type="InterPro" id="IPR050161">
    <property type="entry name" value="Siro_Cobalamin_biosynth"/>
</dbReference>
<dbReference type="GO" id="GO:0032259">
    <property type="term" value="P:methylation"/>
    <property type="evidence" value="ECO:0007669"/>
    <property type="project" value="UniProtKB-KW"/>
</dbReference>